<reference evidence="2" key="1">
    <citation type="submission" date="2021-02" db="EMBL/GenBank/DDBJ databases">
        <title>Infant gut strain persistence is associated with maternal origin, phylogeny, and functional potential including surface adhesion and iron acquisition.</title>
        <authorList>
            <person name="Lou Y.C."/>
        </authorList>
    </citation>
    <scope>NUCLEOTIDE SEQUENCE</scope>
    <source>
        <strain evidence="2">L3_101_000G1_dasL3_101_000G1_concoct_7_sub</strain>
    </source>
</reference>
<evidence type="ECO:0000313" key="2">
    <source>
        <dbReference type="EMBL" id="MBS5830624.1"/>
    </source>
</evidence>
<dbReference type="GO" id="GO:0016779">
    <property type="term" value="F:nucleotidyltransferase activity"/>
    <property type="evidence" value="ECO:0007669"/>
    <property type="project" value="UniProtKB-KW"/>
</dbReference>
<feature type="domain" description="Cytidyltransferase-like" evidence="1">
    <location>
        <begin position="5"/>
        <end position="19"/>
    </location>
</feature>
<evidence type="ECO:0000259" key="1">
    <source>
        <dbReference type="Pfam" id="PF01467"/>
    </source>
</evidence>
<dbReference type="Gene3D" id="3.40.50.620">
    <property type="entry name" value="HUPs"/>
    <property type="match status" value="1"/>
</dbReference>
<gene>
    <name evidence="2" type="ORF">KIC69_07335</name>
</gene>
<dbReference type="InterPro" id="IPR004821">
    <property type="entry name" value="Cyt_trans-like"/>
</dbReference>
<dbReference type="Proteomes" id="UP000824019">
    <property type="component" value="Unassembled WGS sequence"/>
</dbReference>
<keyword evidence="2" id="KW-0548">Nucleotidyltransferase</keyword>
<dbReference type="SUPFAM" id="SSF52374">
    <property type="entry name" value="Nucleotidylyl transferase"/>
    <property type="match status" value="1"/>
</dbReference>
<dbReference type="Pfam" id="PF01467">
    <property type="entry name" value="CTP_transf_like"/>
    <property type="match status" value="1"/>
</dbReference>
<evidence type="ECO:0000313" key="3">
    <source>
        <dbReference type="Proteomes" id="UP000824019"/>
    </source>
</evidence>
<keyword evidence="2" id="KW-0808">Transferase</keyword>
<feature type="non-terminal residue" evidence="2">
    <location>
        <position position="21"/>
    </location>
</feature>
<sequence length="21" mass="2241">MKLALFGGSFDPVHLGHDSIV</sequence>
<comment type="caution">
    <text evidence="2">The sequence shown here is derived from an EMBL/GenBank/DDBJ whole genome shotgun (WGS) entry which is preliminary data.</text>
</comment>
<name>A0A9E1B8R7_9BACT</name>
<dbReference type="InterPro" id="IPR014729">
    <property type="entry name" value="Rossmann-like_a/b/a_fold"/>
</dbReference>
<accession>A0A9E1B8R7</accession>
<protein>
    <submittedName>
        <fullName evidence="2">Nicotinate-nicotinamide nucleotide adenylyltransferase</fullName>
    </submittedName>
</protein>
<dbReference type="AlphaFoldDB" id="A0A9E1B8R7"/>
<organism evidence="2 3">
    <name type="scientific">Campylobacter concisus</name>
    <dbReference type="NCBI Taxonomy" id="199"/>
    <lineage>
        <taxon>Bacteria</taxon>
        <taxon>Pseudomonadati</taxon>
        <taxon>Campylobacterota</taxon>
        <taxon>Epsilonproteobacteria</taxon>
        <taxon>Campylobacterales</taxon>
        <taxon>Campylobacteraceae</taxon>
        <taxon>Campylobacter</taxon>
    </lineage>
</organism>
<dbReference type="EMBL" id="JAHAKR010000364">
    <property type="protein sequence ID" value="MBS5830624.1"/>
    <property type="molecule type" value="Genomic_DNA"/>
</dbReference>
<proteinExistence type="predicted"/>